<organism evidence="2 3">
    <name type="scientific">Macrosiphum euphorbiae</name>
    <name type="common">potato aphid</name>
    <dbReference type="NCBI Taxonomy" id="13131"/>
    <lineage>
        <taxon>Eukaryota</taxon>
        <taxon>Metazoa</taxon>
        <taxon>Ecdysozoa</taxon>
        <taxon>Arthropoda</taxon>
        <taxon>Hexapoda</taxon>
        <taxon>Insecta</taxon>
        <taxon>Pterygota</taxon>
        <taxon>Neoptera</taxon>
        <taxon>Paraneoptera</taxon>
        <taxon>Hemiptera</taxon>
        <taxon>Sternorrhyncha</taxon>
        <taxon>Aphidomorpha</taxon>
        <taxon>Aphidoidea</taxon>
        <taxon>Aphididae</taxon>
        <taxon>Macrosiphini</taxon>
        <taxon>Macrosiphum</taxon>
    </lineage>
</organism>
<dbReference type="EMBL" id="CARXXK010001085">
    <property type="protein sequence ID" value="CAI6372861.1"/>
    <property type="molecule type" value="Genomic_DNA"/>
</dbReference>
<comment type="caution">
    <text evidence="2">The sequence shown here is derived from an EMBL/GenBank/DDBJ whole genome shotgun (WGS) entry which is preliminary data.</text>
</comment>
<gene>
    <name evidence="2" type="ORF">MEUPH1_LOCUS26678</name>
</gene>
<proteinExistence type="predicted"/>
<sequence length="81" mass="9141">MKVRLETPPDRLRRHRHPAVPRKSLRHARDYNRQHTVDAAAHNKVVAARKRLTVALKIITNGTRDSGGTRETANRSGGTQN</sequence>
<accession>A0AAV0Y051</accession>
<name>A0AAV0Y051_9HEMI</name>
<evidence type="ECO:0000313" key="2">
    <source>
        <dbReference type="EMBL" id="CAI6372861.1"/>
    </source>
</evidence>
<protein>
    <submittedName>
        <fullName evidence="2">Uncharacterized protein</fullName>
    </submittedName>
</protein>
<evidence type="ECO:0000313" key="3">
    <source>
        <dbReference type="Proteomes" id="UP001160148"/>
    </source>
</evidence>
<evidence type="ECO:0000256" key="1">
    <source>
        <dbReference type="SAM" id="MobiDB-lite"/>
    </source>
</evidence>
<dbReference type="Proteomes" id="UP001160148">
    <property type="component" value="Unassembled WGS sequence"/>
</dbReference>
<keyword evidence="3" id="KW-1185">Reference proteome</keyword>
<dbReference type="AlphaFoldDB" id="A0AAV0Y051"/>
<feature type="region of interest" description="Disordered" evidence="1">
    <location>
        <begin position="60"/>
        <end position="81"/>
    </location>
</feature>
<reference evidence="2 3" key="1">
    <citation type="submission" date="2023-01" db="EMBL/GenBank/DDBJ databases">
        <authorList>
            <person name="Whitehead M."/>
        </authorList>
    </citation>
    <scope>NUCLEOTIDE SEQUENCE [LARGE SCALE GENOMIC DNA]</scope>
</reference>